<keyword evidence="6" id="KW-0906">Nuclear pore complex</keyword>
<keyword evidence="7" id="KW-0539">Nucleus</keyword>
<feature type="region of interest" description="Disordered" evidence="8">
    <location>
        <begin position="280"/>
        <end position="411"/>
    </location>
</feature>
<feature type="compositionally biased region" description="Low complexity" evidence="8">
    <location>
        <begin position="493"/>
        <end position="508"/>
    </location>
</feature>
<dbReference type="PANTHER" id="PTHR38697:SF1">
    <property type="entry name" value="NUCLEAR PORE COMPLEX PROTEIN SIMILAR TO S. CEREVISIAE NUP2 (EUROFUNG)"/>
    <property type="match status" value="1"/>
</dbReference>
<gene>
    <name evidence="10" type="ORF">PTTG_04702</name>
</gene>
<dbReference type="EMBL" id="ADAS02000085">
    <property type="protein sequence ID" value="OAV91185.1"/>
    <property type="molecule type" value="Genomic_DNA"/>
</dbReference>
<evidence type="ECO:0000313" key="12">
    <source>
        <dbReference type="Proteomes" id="UP000005240"/>
    </source>
</evidence>
<evidence type="ECO:0000313" key="11">
    <source>
        <dbReference type="EnsemblFungi" id="PTTG_04702-t43_1-p1"/>
    </source>
</evidence>
<feature type="compositionally biased region" description="Polar residues" evidence="8">
    <location>
        <begin position="23"/>
        <end position="38"/>
    </location>
</feature>
<keyword evidence="5" id="KW-0811">Translocation</keyword>
<dbReference type="VEuPathDB" id="FungiDB:PTTG_04702"/>
<feature type="compositionally biased region" description="Polar residues" evidence="8">
    <location>
        <begin position="376"/>
        <end position="391"/>
    </location>
</feature>
<feature type="compositionally biased region" description="Polar residues" evidence="8">
    <location>
        <begin position="480"/>
        <end position="492"/>
    </location>
</feature>
<reference evidence="10" key="1">
    <citation type="submission" date="2009-11" db="EMBL/GenBank/DDBJ databases">
        <authorList>
            <consortium name="The Broad Institute Genome Sequencing Platform"/>
            <person name="Ward D."/>
            <person name="Feldgarden M."/>
            <person name="Earl A."/>
            <person name="Young S.K."/>
            <person name="Zeng Q."/>
            <person name="Koehrsen M."/>
            <person name="Alvarado L."/>
            <person name="Berlin A."/>
            <person name="Bochicchio J."/>
            <person name="Borenstein D."/>
            <person name="Chapman S.B."/>
            <person name="Chen Z."/>
            <person name="Engels R."/>
            <person name="Freedman E."/>
            <person name="Gellesch M."/>
            <person name="Goldberg J."/>
            <person name="Griggs A."/>
            <person name="Gujja S."/>
            <person name="Heilman E."/>
            <person name="Heiman D."/>
            <person name="Hepburn T."/>
            <person name="Howarth C."/>
            <person name="Jen D."/>
            <person name="Larson L."/>
            <person name="Lewis B."/>
            <person name="Mehta T."/>
            <person name="Park D."/>
            <person name="Pearson M."/>
            <person name="Roberts A."/>
            <person name="Saif S."/>
            <person name="Shea T."/>
            <person name="Shenoy N."/>
            <person name="Sisk P."/>
            <person name="Stolte C."/>
            <person name="Sykes S."/>
            <person name="Thomson T."/>
            <person name="Walk T."/>
            <person name="White J."/>
            <person name="Yandava C."/>
            <person name="Izard J."/>
            <person name="Baranova O.V."/>
            <person name="Blanton J.M."/>
            <person name="Tanner A.C."/>
            <person name="Dewhirst F.E."/>
            <person name="Haas B."/>
            <person name="Nusbaum C."/>
            <person name="Birren B."/>
        </authorList>
    </citation>
    <scope>NUCLEOTIDE SEQUENCE [LARGE SCALE GENOMIC DNA]</scope>
    <source>
        <strain evidence="10">1-1 BBBD Race 1</strain>
    </source>
</reference>
<feature type="compositionally biased region" description="Low complexity" evidence="8">
    <location>
        <begin position="519"/>
        <end position="539"/>
    </location>
</feature>
<organism evidence="10">
    <name type="scientific">Puccinia triticina (isolate 1-1 / race 1 (BBBD))</name>
    <name type="common">Brown leaf rust fungus</name>
    <dbReference type="NCBI Taxonomy" id="630390"/>
    <lineage>
        <taxon>Eukaryota</taxon>
        <taxon>Fungi</taxon>
        <taxon>Dikarya</taxon>
        <taxon>Basidiomycota</taxon>
        <taxon>Pucciniomycotina</taxon>
        <taxon>Pucciniomycetes</taxon>
        <taxon>Pucciniales</taxon>
        <taxon>Pucciniaceae</taxon>
        <taxon>Puccinia</taxon>
    </lineage>
</organism>
<sequence length="692" mass="72342">MVKRQAEKQLTDRNWNDQEPDDTPSTGALKTASLQAISKRQIRSLPKKTGASASPAASQFGAVPPFPAISKPASTLFSQPSQSVQPTPSLNLFGSSSSFGAAKPTSFGSAPLAMSTSSSSTEPPNTEALFDYYASLRGLNLCATKAFDELITKDAFVDLSSAFDHVKQKYNEHRREIQAKLERVQPSTTDKASISSTAEAPAKSLFSFGSNGAQKASSIGNTSSTAEAPVKSPFSFASNGAPKASSTANTSSTAEAAVKSPFSFASNGAQKASGTERLFTSLPFCPPERLSVSESEQQLSPDETEKTSLPSTNGSAAPDGKAGSRPGAFTMAAPMRPSPLRYESQNSPAASPAPESAEEAAKNPSSLAPIAELSKPESSLSLNAETGNPQPKSKEPNSDGSSPTPLLFSDSKNKASSLFGAAGASAAGNSLFGSSSASNPFNFGSSSSQNSPPKSSSLGFGFGVGAAGSSGVFGGFGSPKNASNQATPSKNAFNPVGFSFGGSPPTSSAMPTKTSEAVPSQPGSTTNNSNSNLNDKPNTSSDNVPENETKSSDDLVTTTEIKAIDSKKGEEEEETLFETTGRVYALLDKKQEDGKIQKSWVGWAISTVKLNRHKVTQRCRILARSQVNQSILINFYVRPNLKPENRGNAVEVLGFNPEGTHLQAYRIRPSSVQVVEEFLKAIKGVVESLSES</sequence>
<feature type="compositionally biased region" description="Low complexity" evidence="8">
    <location>
        <begin position="343"/>
        <end position="355"/>
    </location>
</feature>
<evidence type="ECO:0000256" key="5">
    <source>
        <dbReference type="ARBA" id="ARBA00023010"/>
    </source>
</evidence>
<feature type="domain" description="RanBD1" evidence="9">
    <location>
        <begin position="551"/>
        <end position="642"/>
    </location>
</feature>
<dbReference type="InterPro" id="IPR000156">
    <property type="entry name" value="Ran_bind_dom"/>
</dbReference>
<dbReference type="EnsemblFungi" id="PTTG_04702-t43_1">
    <property type="protein sequence ID" value="PTTG_04702-t43_1-p1"/>
    <property type="gene ID" value="PTTG_04702"/>
</dbReference>
<dbReference type="Proteomes" id="UP000005240">
    <property type="component" value="Unassembled WGS sequence"/>
</dbReference>
<feature type="compositionally biased region" description="Polar residues" evidence="8">
    <location>
        <begin position="509"/>
        <end position="518"/>
    </location>
</feature>
<evidence type="ECO:0000259" key="9">
    <source>
        <dbReference type="PROSITE" id="PS50196"/>
    </source>
</evidence>
<keyword evidence="12" id="KW-1185">Reference proteome</keyword>
<dbReference type="GO" id="GO:0051028">
    <property type="term" value="P:mRNA transport"/>
    <property type="evidence" value="ECO:0007669"/>
    <property type="project" value="UniProtKB-KW"/>
</dbReference>
<dbReference type="OrthoDB" id="185618at2759"/>
<feature type="compositionally biased region" description="Basic and acidic residues" evidence="8">
    <location>
        <begin position="1"/>
        <end position="16"/>
    </location>
</feature>
<dbReference type="GO" id="GO:0005643">
    <property type="term" value="C:nuclear pore"/>
    <property type="evidence" value="ECO:0007669"/>
    <property type="project" value="UniProtKB-SubCell"/>
</dbReference>
<evidence type="ECO:0000256" key="8">
    <source>
        <dbReference type="SAM" id="MobiDB-lite"/>
    </source>
</evidence>
<dbReference type="SMART" id="SM00160">
    <property type="entry name" value="RanBD"/>
    <property type="match status" value="1"/>
</dbReference>
<evidence type="ECO:0000256" key="3">
    <source>
        <dbReference type="ARBA" id="ARBA00022816"/>
    </source>
</evidence>
<evidence type="ECO:0000256" key="2">
    <source>
        <dbReference type="ARBA" id="ARBA00022448"/>
    </source>
</evidence>
<reference evidence="11" key="4">
    <citation type="submission" date="2025-05" db="UniProtKB">
        <authorList>
            <consortium name="EnsemblFungi"/>
        </authorList>
    </citation>
    <scope>IDENTIFICATION</scope>
    <source>
        <strain evidence="11">isolate 1-1 / race 1 (BBBD)</strain>
    </source>
</reference>
<dbReference type="PANTHER" id="PTHR38697">
    <property type="entry name" value="NUCLEAR PORE COMPLEX PROTEIN SIMILAR TO S. CEREVISIAE NUP2 (EUROFUNG)"/>
    <property type="match status" value="1"/>
</dbReference>
<feature type="compositionally biased region" description="Low complexity" evidence="8">
    <location>
        <begin position="429"/>
        <end position="459"/>
    </location>
</feature>
<reference evidence="10" key="2">
    <citation type="submission" date="2016-05" db="EMBL/GenBank/DDBJ databases">
        <title>Comparative analysis highlights variable genome content of wheat rusts and divergence of the mating loci.</title>
        <authorList>
            <person name="Cuomo C.A."/>
            <person name="Bakkeren G."/>
            <person name="Szabo L."/>
            <person name="Khalil H."/>
            <person name="Joly D."/>
            <person name="Goldberg J."/>
            <person name="Young S."/>
            <person name="Zeng Q."/>
            <person name="Fellers J."/>
        </authorList>
    </citation>
    <scope>NUCLEOTIDE SEQUENCE [LARGE SCALE GENOMIC DNA]</scope>
    <source>
        <strain evidence="10">1-1 BBBD Race 1</strain>
    </source>
</reference>
<dbReference type="STRING" id="630390.A0A0C4EV70"/>
<keyword evidence="3" id="KW-0509">mRNA transport</keyword>
<dbReference type="Pfam" id="PF08911">
    <property type="entry name" value="NUP50"/>
    <property type="match status" value="1"/>
</dbReference>
<dbReference type="GO" id="GO:0015031">
    <property type="term" value="P:protein transport"/>
    <property type="evidence" value="ECO:0007669"/>
    <property type="project" value="UniProtKB-KW"/>
</dbReference>
<dbReference type="InterPro" id="IPR015007">
    <property type="entry name" value="NUP2/50/61"/>
</dbReference>
<dbReference type="Pfam" id="PF00638">
    <property type="entry name" value="Ran_BP1"/>
    <property type="match status" value="1"/>
</dbReference>
<comment type="subcellular location">
    <subcellularLocation>
        <location evidence="1">Nucleus</location>
        <location evidence="1">Nuclear pore complex</location>
    </subcellularLocation>
</comment>
<dbReference type="PROSITE" id="PS50196">
    <property type="entry name" value="RANBD1"/>
    <property type="match status" value="1"/>
</dbReference>
<evidence type="ECO:0000256" key="7">
    <source>
        <dbReference type="ARBA" id="ARBA00023242"/>
    </source>
</evidence>
<proteinExistence type="predicted"/>
<dbReference type="InterPro" id="IPR053074">
    <property type="entry name" value="NPC_Nucleoporin"/>
</dbReference>
<reference evidence="11 12" key="3">
    <citation type="journal article" date="2017" name="G3 (Bethesda)">
        <title>Comparative analysis highlights variable genome content of wheat rusts and divergence of the mating loci.</title>
        <authorList>
            <person name="Cuomo C.A."/>
            <person name="Bakkeren G."/>
            <person name="Khalil H.B."/>
            <person name="Panwar V."/>
            <person name="Joly D."/>
            <person name="Linning R."/>
            <person name="Sakthikumar S."/>
            <person name="Song X."/>
            <person name="Adiconis X."/>
            <person name="Fan L."/>
            <person name="Goldberg J.M."/>
            <person name="Levin J.Z."/>
            <person name="Young S."/>
            <person name="Zeng Q."/>
            <person name="Anikster Y."/>
            <person name="Bruce M."/>
            <person name="Wang M."/>
            <person name="Yin C."/>
            <person name="McCallum B."/>
            <person name="Szabo L.J."/>
            <person name="Hulbert S."/>
            <person name="Chen X."/>
            <person name="Fellers J.P."/>
        </authorList>
    </citation>
    <scope>NUCLEOTIDE SEQUENCE</scope>
    <source>
        <strain evidence="12">Isolate 1-1 / race 1 (BBBD)</strain>
        <strain evidence="11">isolate 1-1 / race 1 (BBBD)</strain>
    </source>
</reference>
<protein>
    <submittedName>
        <fullName evidence="11">RanBD1 domain-containing protein</fullName>
    </submittedName>
</protein>
<evidence type="ECO:0000256" key="4">
    <source>
        <dbReference type="ARBA" id="ARBA00022927"/>
    </source>
</evidence>
<keyword evidence="2" id="KW-0813">Transport</keyword>
<dbReference type="AlphaFoldDB" id="A0A0C4EV70"/>
<evidence type="ECO:0000313" key="10">
    <source>
        <dbReference type="EMBL" id="OAV91185.1"/>
    </source>
</evidence>
<feature type="compositionally biased region" description="Polar residues" evidence="8">
    <location>
        <begin position="292"/>
        <end position="315"/>
    </location>
</feature>
<dbReference type="SUPFAM" id="SSF50729">
    <property type="entry name" value="PH domain-like"/>
    <property type="match status" value="1"/>
</dbReference>
<evidence type="ECO:0000256" key="1">
    <source>
        <dbReference type="ARBA" id="ARBA00004567"/>
    </source>
</evidence>
<keyword evidence="4" id="KW-0653">Protein transport</keyword>
<dbReference type="InterPro" id="IPR011993">
    <property type="entry name" value="PH-like_dom_sf"/>
</dbReference>
<accession>A0A0C4EV70</accession>
<feature type="region of interest" description="Disordered" evidence="8">
    <location>
        <begin position="429"/>
        <end position="556"/>
    </location>
</feature>
<name>A0A0C4EV70_PUCT1</name>
<feature type="compositionally biased region" description="Gly residues" evidence="8">
    <location>
        <begin position="460"/>
        <end position="477"/>
    </location>
</feature>
<dbReference type="Gene3D" id="2.30.29.30">
    <property type="entry name" value="Pleckstrin-homology domain (PH domain)/Phosphotyrosine-binding domain (PTB)"/>
    <property type="match status" value="1"/>
</dbReference>
<feature type="region of interest" description="Disordered" evidence="8">
    <location>
        <begin position="1"/>
        <end position="57"/>
    </location>
</feature>
<evidence type="ECO:0000256" key="6">
    <source>
        <dbReference type="ARBA" id="ARBA00023132"/>
    </source>
</evidence>
<dbReference type="OMA" id="SDGMGHI"/>